<proteinExistence type="predicted"/>
<feature type="region of interest" description="Disordered" evidence="1">
    <location>
        <begin position="55"/>
        <end position="82"/>
    </location>
</feature>
<sequence length="165" mass="18132">MHFTTTHGPPGRAAPSALLPRGPLFFRHASSVVPGSCPGRLFPHLRMLHRGSRTVKGRARLGHGATSRRRPRPPAVARARPSRLRSRPRLLAALLLLLRSAHQAHAAPPDIPPVWRPAGAVWVQYGGGFYWRMTEGSGALLECDRHLDARSHAPGRIFKMCHALP</sequence>
<dbReference type="EMBL" id="JANPWB010000015">
    <property type="protein sequence ID" value="KAJ1090445.1"/>
    <property type="molecule type" value="Genomic_DNA"/>
</dbReference>
<name>A0AAV7LIW4_PLEWA</name>
<protein>
    <submittedName>
        <fullName evidence="2">Uncharacterized protein</fullName>
    </submittedName>
</protein>
<dbReference type="Proteomes" id="UP001066276">
    <property type="component" value="Chromosome 11"/>
</dbReference>
<dbReference type="AlphaFoldDB" id="A0AAV7LIW4"/>
<evidence type="ECO:0000256" key="1">
    <source>
        <dbReference type="SAM" id="MobiDB-lite"/>
    </source>
</evidence>
<organism evidence="2 3">
    <name type="scientific">Pleurodeles waltl</name>
    <name type="common">Iberian ribbed newt</name>
    <dbReference type="NCBI Taxonomy" id="8319"/>
    <lineage>
        <taxon>Eukaryota</taxon>
        <taxon>Metazoa</taxon>
        <taxon>Chordata</taxon>
        <taxon>Craniata</taxon>
        <taxon>Vertebrata</taxon>
        <taxon>Euteleostomi</taxon>
        <taxon>Amphibia</taxon>
        <taxon>Batrachia</taxon>
        <taxon>Caudata</taxon>
        <taxon>Salamandroidea</taxon>
        <taxon>Salamandridae</taxon>
        <taxon>Pleurodelinae</taxon>
        <taxon>Pleurodeles</taxon>
    </lineage>
</organism>
<keyword evidence="3" id="KW-1185">Reference proteome</keyword>
<evidence type="ECO:0000313" key="3">
    <source>
        <dbReference type="Proteomes" id="UP001066276"/>
    </source>
</evidence>
<comment type="caution">
    <text evidence="2">The sequence shown here is derived from an EMBL/GenBank/DDBJ whole genome shotgun (WGS) entry which is preliminary data.</text>
</comment>
<evidence type="ECO:0000313" key="2">
    <source>
        <dbReference type="EMBL" id="KAJ1090445.1"/>
    </source>
</evidence>
<reference evidence="2" key="1">
    <citation type="journal article" date="2022" name="bioRxiv">
        <title>Sequencing and chromosome-scale assembly of the giantPleurodeles waltlgenome.</title>
        <authorList>
            <person name="Brown T."/>
            <person name="Elewa A."/>
            <person name="Iarovenko S."/>
            <person name="Subramanian E."/>
            <person name="Araus A.J."/>
            <person name="Petzold A."/>
            <person name="Susuki M."/>
            <person name="Suzuki K.-i.T."/>
            <person name="Hayashi T."/>
            <person name="Toyoda A."/>
            <person name="Oliveira C."/>
            <person name="Osipova E."/>
            <person name="Leigh N.D."/>
            <person name="Simon A."/>
            <person name="Yun M.H."/>
        </authorList>
    </citation>
    <scope>NUCLEOTIDE SEQUENCE</scope>
    <source>
        <strain evidence="2">20211129_DDA</strain>
        <tissue evidence="2">Liver</tissue>
    </source>
</reference>
<gene>
    <name evidence="2" type="ORF">NDU88_003577</name>
</gene>
<accession>A0AAV7LIW4</accession>
<feature type="compositionally biased region" description="Basic residues" evidence="1">
    <location>
        <begin position="55"/>
        <end position="72"/>
    </location>
</feature>